<organism evidence="9 10">
    <name type="scientific">Cicer arietinum</name>
    <name type="common">Chickpea</name>
    <name type="synonym">Garbanzo</name>
    <dbReference type="NCBI Taxonomy" id="3827"/>
    <lineage>
        <taxon>Eukaryota</taxon>
        <taxon>Viridiplantae</taxon>
        <taxon>Streptophyta</taxon>
        <taxon>Embryophyta</taxon>
        <taxon>Tracheophyta</taxon>
        <taxon>Spermatophyta</taxon>
        <taxon>Magnoliopsida</taxon>
        <taxon>eudicotyledons</taxon>
        <taxon>Gunneridae</taxon>
        <taxon>Pentapetalae</taxon>
        <taxon>rosids</taxon>
        <taxon>fabids</taxon>
        <taxon>Fabales</taxon>
        <taxon>Fabaceae</taxon>
        <taxon>Papilionoideae</taxon>
        <taxon>50 kb inversion clade</taxon>
        <taxon>NPAAA clade</taxon>
        <taxon>Hologalegina</taxon>
        <taxon>IRL clade</taxon>
        <taxon>Cicereae</taxon>
        <taxon>Cicer</taxon>
    </lineage>
</organism>
<keyword evidence="4" id="KW-0926">Vacuole</keyword>
<keyword evidence="9" id="KW-1185">Reference proteome</keyword>
<dbReference type="AlphaFoldDB" id="A0A1S2YSY8"/>
<gene>
    <name evidence="10" type="primary">LOC101511381</name>
</gene>
<dbReference type="KEGG" id="cam:101511381"/>
<dbReference type="Pfam" id="PF03088">
    <property type="entry name" value="Str_synth"/>
    <property type="match status" value="1"/>
</dbReference>
<evidence type="ECO:0000259" key="8">
    <source>
        <dbReference type="Pfam" id="PF03088"/>
    </source>
</evidence>
<dbReference type="FunFam" id="2.120.10.30:FF:000073">
    <property type="entry name" value="Protein STRICTOSIDINE SYNTHASE-LIKE 6"/>
    <property type="match status" value="1"/>
</dbReference>
<dbReference type="GO" id="GO:0005773">
    <property type="term" value="C:vacuole"/>
    <property type="evidence" value="ECO:0007669"/>
    <property type="project" value="UniProtKB-SubCell"/>
</dbReference>
<dbReference type="OrthoDB" id="5307922at2759"/>
<keyword evidence="7" id="KW-0472">Membrane</keyword>
<feature type="transmembrane region" description="Helical" evidence="7">
    <location>
        <begin position="23"/>
        <end position="44"/>
    </location>
</feature>
<reference evidence="9" key="1">
    <citation type="journal article" date="2013" name="Nat. Biotechnol.">
        <title>Draft genome sequence of chickpea (Cicer arietinum) provides a resource for trait improvement.</title>
        <authorList>
            <person name="Varshney R.K."/>
            <person name="Song C."/>
            <person name="Saxena R.K."/>
            <person name="Azam S."/>
            <person name="Yu S."/>
            <person name="Sharpe A.G."/>
            <person name="Cannon S."/>
            <person name="Baek J."/>
            <person name="Rosen B.D."/>
            <person name="Tar'an B."/>
            <person name="Millan T."/>
            <person name="Zhang X."/>
            <person name="Ramsay L.D."/>
            <person name="Iwata A."/>
            <person name="Wang Y."/>
            <person name="Nelson W."/>
            <person name="Farmer A.D."/>
            <person name="Gaur P.M."/>
            <person name="Soderlund C."/>
            <person name="Penmetsa R.V."/>
            <person name="Xu C."/>
            <person name="Bharti A.K."/>
            <person name="He W."/>
            <person name="Winter P."/>
            <person name="Zhao S."/>
            <person name="Hane J.K."/>
            <person name="Carrasquilla-Garcia N."/>
            <person name="Condie J.A."/>
            <person name="Upadhyaya H.D."/>
            <person name="Luo M.C."/>
            <person name="Thudi M."/>
            <person name="Gowda C.L."/>
            <person name="Singh N.P."/>
            <person name="Lichtenzveig J."/>
            <person name="Gali K.K."/>
            <person name="Rubio J."/>
            <person name="Nadarajan N."/>
            <person name="Dolezel J."/>
            <person name="Bansal K.C."/>
            <person name="Xu X."/>
            <person name="Edwards D."/>
            <person name="Zhang G."/>
            <person name="Kahl G."/>
            <person name="Gil J."/>
            <person name="Singh K.B."/>
            <person name="Datta S.K."/>
            <person name="Jackson S.A."/>
            <person name="Wang J."/>
            <person name="Cook D.R."/>
        </authorList>
    </citation>
    <scope>NUCLEOTIDE SEQUENCE [LARGE SCALE GENOMIC DNA]</scope>
    <source>
        <strain evidence="9">cv. CDC Frontier</strain>
    </source>
</reference>
<comment type="similarity">
    <text evidence="2">Belongs to the strictosidine synthase family.</text>
</comment>
<evidence type="ECO:0000256" key="5">
    <source>
        <dbReference type="ARBA" id="ARBA00022729"/>
    </source>
</evidence>
<reference evidence="10" key="2">
    <citation type="submission" date="2025-08" db="UniProtKB">
        <authorList>
            <consortium name="RefSeq"/>
        </authorList>
    </citation>
    <scope>IDENTIFICATION</scope>
    <source>
        <tissue evidence="10">Etiolated seedlings</tissue>
    </source>
</reference>
<dbReference type="Pfam" id="PF20067">
    <property type="entry name" value="SSL_N"/>
    <property type="match status" value="1"/>
</dbReference>
<dbReference type="GO" id="GO:0009753">
    <property type="term" value="P:response to jasmonic acid"/>
    <property type="evidence" value="ECO:0007669"/>
    <property type="project" value="UniProtKB-ARBA"/>
</dbReference>
<evidence type="ECO:0000313" key="9">
    <source>
        <dbReference type="Proteomes" id="UP000087171"/>
    </source>
</evidence>
<dbReference type="InterPro" id="IPR011042">
    <property type="entry name" value="6-blade_b-propeller_TolB-like"/>
</dbReference>
<dbReference type="GO" id="GO:0016787">
    <property type="term" value="F:hydrolase activity"/>
    <property type="evidence" value="ECO:0007669"/>
    <property type="project" value="TreeGrafter"/>
</dbReference>
<dbReference type="PaxDb" id="3827-XP_004509419.1"/>
<evidence type="ECO:0000256" key="4">
    <source>
        <dbReference type="ARBA" id="ARBA00022554"/>
    </source>
</evidence>
<dbReference type="RefSeq" id="XP_004509419.2">
    <property type="nucleotide sequence ID" value="XM_004509362.3"/>
</dbReference>
<evidence type="ECO:0000256" key="6">
    <source>
        <dbReference type="ARBA" id="ARBA00023180"/>
    </source>
</evidence>
<keyword evidence="7" id="KW-1133">Transmembrane helix</keyword>
<keyword evidence="6" id="KW-0325">Glycoprotein</keyword>
<proteinExistence type="inferred from homology"/>
<evidence type="ECO:0000256" key="1">
    <source>
        <dbReference type="ARBA" id="ARBA00004116"/>
    </source>
</evidence>
<protein>
    <submittedName>
        <fullName evidence="10">Protein STRICTOSIDINE SYNTHASE-LIKE 6-like</fullName>
    </submittedName>
</protein>
<dbReference type="GO" id="GO:0012505">
    <property type="term" value="C:endomembrane system"/>
    <property type="evidence" value="ECO:0007669"/>
    <property type="project" value="TreeGrafter"/>
</dbReference>
<dbReference type="InterPro" id="IPR018119">
    <property type="entry name" value="Strictosidine_synth_cons-reg"/>
</dbReference>
<dbReference type="PANTHER" id="PTHR10426">
    <property type="entry name" value="STRICTOSIDINE SYNTHASE-RELATED"/>
    <property type="match status" value="1"/>
</dbReference>
<dbReference type="Proteomes" id="UP000087171">
    <property type="component" value="Chromosome Ca7"/>
</dbReference>
<evidence type="ECO:0000313" key="10">
    <source>
        <dbReference type="RefSeq" id="XP_004509419.2"/>
    </source>
</evidence>
<dbReference type="eggNOG" id="KOG1520">
    <property type="taxonomic scope" value="Eukaryota"/>
</dbReference>
<evidence type="ECO:0000256" key="3">
    <source>
        <dbReference type="ARBA" id="ARBA00022553"/>
    </source>
</evidence>
<keyword evidence="5" id="KW-0732">Signal</keyword>
<dbReference type="SUPFAM" id="SSF63829">
    <property type="entry name" value="Calcium-dependent phosphotriesterase"/>
    <property type="match status" value="1"/>
</dbReference>
<feature type="domain" description="Strictosidine synthase conserved region" evidence="8">
    <location>
        <begin position="182"/>
        <end position="268"/>
    </location>
</feature>
<sequence>MDSSSSSPLSNSLNHTNKITQTMSYLLTTLFAIAISVAVAAVLYRPEPFQPVQFPSGDLTHRTANAPAVNPRMLIGWEVVAEGEVDGPEDLAYDKRRRLIYTGCEDGWIKRVTVNDSVGDSVVENWVNTGGRPLGLALEKNGELIVADATLGLVRVTQEKGKQTKVEILADEHDGLKFNLTDGVDVGKDGTIYFTDASYKYNLKDFYYDIVEGEPHGRFMSYNPATKNVTLLARNLYFANGVAVAPDQKFVVYCETVKRRCRKYYLQGSKKGRIGEFCPDLPGMPDNIHYVGKGQYFIGMSTSVTPERGLLLKYPFLRKSAAKFAKYFRRPKVEKNGGVLVVNLEGKQTEHYYEPQLSLISSGIKVEDYIYCGSLSYPFILRVNVKQYPALPLP</sequence>
<evidence type="ECO:0000256" key="2">
    <source>
        <dbReference type="ARBA" id="ARBA00009191"/>
    </source>
</evidence>
<name>A0A1S2YSY8_CICAR</name>
<accession>A0A1S2YSY8</accession>
<evidence type="ECO:0000256" key="7">
    <source>
        <dbReference type="SAM" id="Phobius"/>
    </source>
</evidence>
<dbReference type="PANTHER" id="PTHR10426:SF88">
    <property type="entry name" value="ADIPOCYTE PLASMA MEMBRANE-ASSOCIATED PROTEIN HEMOMUCIN-RELATED"/>
    <property type="match status" value="1"/>
</dbReference>
<dbReference type="GeneID" id="101511381"/>
<dbReference type="Gene3D" id="2.120.10.30">
    <property type="entry name" value="TolB, C-terminal domain"/>
    <property type="match status" value="1"/>
</dbReference>
<keyword evidence="3" id="KW-0597">Phosphoprotein</keyword>
<keyword evidence="7" id="KW-0812">Transmembrane</keyword>
<dbReference type="STRING" id="3827.A0A1S2YSY8"/>
<comment type="subcellular location">
    <subcellularLocation>
        <location evidence="1">Vacuole</location>
    </subcellularLocation>
</comment>